<dbReference type="KEGG" id="erz:ER308_19250"/>
<evidence type="ECO:0000313" key="2">
    <source>
        <dbReference type="Proteomes" id="UP000291469"/>
    </source>
</evidence>
<evidence type="ECO:0000313" key="1">
    <source>
        <dbReference type="EMBL" id="QBI21494.1"/>
    </source>
</evidence>
<sequence length="72" mass="8720">MYDSFDLRFSHERQRQLHEEAARERLLRGLRRQRRAAYRRKLGFRLVELGLRLAAGTRRQRGAVSRAQRRTL</sequence>
<gene>
    <name evidence="1" type="ORF">ER308_19250</name>
</gene>
<proteinExistence type="predicted"/>
<dbReference type="RefSeq" id="WP_131156486.1">
    <property type="nucleotide sequence ID" value="NZ_CP036402.1"/>
</dbReference>
<dbReference type="Proteomes" id="UP000291469">
    <property type="component" value="Chromosome"/>
</dbReference>
<accession>A0A411YJW6</accession>
<reference evidence="1 2" key="1">
    <citation type="submission" date="2019-01" db="EMBL/GenBank/DDBJ databases">
        <title>Egibacter rhizosphaerae EGI 80759T.</title>
        <authorList>
            <person name="Chen D.-D."/>
            <person name="Tian Y."/>
            <person name="Jiao J.-Y."/>
            <person name="Zhang X.-T."/>
            <person name="Zhang Y.-G."/>
            <person name="Zhang Y."/>
            <person name="Xiao M."/>
            <person name="Shu W.-S."/>
            <person name="Li W.-J."/>
        </authorList>
    </citation>
    <scope>NUCLEOTIDE SEQUENCE [LARGE SCALE GENOMIC DNA]</scope>
    <source>
        <strain evidence="1 2">EGI 80759</strain>
    </source>
</reference>
<dbReference type="EMBL" id="CP036402">
    <property type="protein sequence ID" value="QBI21494.1"/>
    <property type="molecule type" value="Genomic_DNA"/>
</dbReference>
<name>A0A411YJW6_9ACTN</name>
<keyword evidence="2" id="KW-1185">Reference proteome</keyword>
<dbReference type="AlphaFoldDB" id="A0A411YJW6"/>
<protein>
    <submittedName>
        <fullName evidence="1">Uncharacterized protein</fullName>
    </submittedName>
</protein>
<organism evidence="1 2">
    <name type="scientific">Egibacter rhizosphaerae</name>
    <dbReference type="NCBI Taxonomy" id="1670831"/>
    <lineage>
        <taxon>Bacteria</taxon>
        <taxon>Bacillati</taxon>
        <taxon>Actinomycetota</taxon>
        <taxon>Nitriliruptoria</taxon>
        <taxon>Egibacterales</taxon>
        <taxon>Egibacteraceae</taxon>
        <taxon>Egibacter</taxon>
    </lineage>
</organism>